<dbReference type="InterPro" id="IPR011032">
    <property type="entry name" value="GroES-like_sf"/>
</dbReference>
<dbReference type="RefSeq" id="WP_303906948.1">
    <property type="nucleotide sequence ID" value="NZ_DYXC01000118.1"/>
</dbReference>
<reference evidence="2" key="1">
    <citation type="journal article" date="2021" name="PeerJ">
        <title>Extensive microbial diversity within the chicken gut microbiome revealed by metagenomics and culture.</title>
        <authorList>
            <person name="Gilroy R."/>
            <person name="Ravi A."/>
            <person name="Getino M."/>
            <person name="Pursley I."/>
            <person name="Horton D.L."/>
            <person name="Alikhan N.F."/>
            <person name="Baker D."/>
            <person name="Gharbi K."/>
            <person name="Hall N."/>
            <person name="Watson M."/>
            <person name="Adriaenssens E.M."/>
            <person name="Foster-Nyarko E."/>
            <person name="Jarju S."/>
            <person name="Secka A."/>
            <person name="Antonio M."/>
            <person name="Oren A."/>
            <person name="Chaudhuri R.R."/>
            <person name="La Ragione R."/>
            <person name="Hildebrand F."/>
            <person name="Pallen M.J."/>
        </authorList>
    </citation>
    <scope>NUCLEOTIDE SEQUENCE</scope>
    <source>
        <strain evidence="2">ChiHjej13B12-14962</strain>
    </source>
</reference>
<protein>
    <submittedName>
        <fullName evidence="2">Alcohol dehydrogenase catalytic domain-containing protein</fullName>
    </submittedName>
</protein>
<name>A0A921FN58_9MICC</name>
<dbReference type="EMBL" id="DYXC01000118">
    <property type="protein sequence ID" value="HJF15225.1"/>
    <property type="molecule type" value="Genomic_DNA"/>
</dbReference>
<evidence type="ECO:0000259" key="1">
    <source>
        <dbReference type="Pfam" id="PF08240"/>
    </source>
</evidence>
<evidence type="ECO:0000313" key="2">
    <source>
        <dbReference type="EMBL" id="HJF15225.1"/>
    </source>
</evidence>
<dbReference type="Gene3D" id="3.90.180.10">
    <property type="entry name" value="Medium-chain alcohol dehydrogenases, catalytic domain"/>
    <property type="match status" value="1"/>
</dbReference>
<accession>A0A921FN58</accession>
<dbReference type="InterPro" id="IPR013154">
    <property type="entry name" value="ADH-like_N"/>
</dbReference>
<sequence length="30" mass="2955">MAPGHDIAGIVTKIGSAITNFKTGDQVGVG</sequence>
<proteinExistence type="predicted"/>
<dbReference type="SUPFAM" id="SSF50129">
    <property type="entry name" value="GroES-like"/>
    <property type="match status" value="1"/>
</dbReference>
<reference evidence="2" key="2">
    <citation type="submission" date="2021-09" db="EMBL/GenBank/DDBJ databases">
        <authorList>
            <person name="Gilroy R."/>
        </authorList>
    </citation>
    <scope>NUCLEOTIDE SEQUENCE</scope>
    <source>
        <strain evidence="2">ChiHjej13B12-14962</strain>
    </source>
</reference>
<gene>
    <name evidence="2" type="ORF">K8V32_10570</name>
</gene>
<evidence type="ECO:0000313" key="3">
    <source>
        <dbReference type="Proteomes" id="UP000703315"/>
    </source>
</evidence>
<organism evidence="2 3">
    <name type="scientific">Enteractinococcus helveticum</name>
    <dbReference type="NCBI Taxonomy" id="1837282"/>
    <lineage>
        <taxon>Bacteria</taxon>
        <taxon>Bacillati</taxon>
        <taxon>Actinomycetota</taxon>
        <taxon>Actinomycetes</taxon>
        <taxon>Micrococcales</taxon>
        <taxon>Micrococcaceae</taxon>
    </lineage>
</organism>
<comment type="caution">
    <text evidence="2">The sequence shown here is derived from an EMBL/GenBank/DDBJ whole genome shotgun (WGS) entry which is preliminary data.</text>
</comment>
<feature type="domain" description="Alcohol dehydrogenase-like N-terminal" evidence="1">
    <location>
        <begin position="2"/>
        <end position="28"/>
    </location>
</feature>
<dbReference type="AlphaFoldDB" id="A0A921FN58"/>
<dbReference type="Pfam" id="PF08240">
    <property type="entry name" value="ADH_N"/>
    <property type="match status" value="1"/>
</dbReference>
<dbReference type="Proteomes" id="UP000703315">
    <property type="component" value="Unassembled WGS sequence"/>
</dbReference>